<keyword evidence="3" id="KW-1185">Reference proteome</keyword>
<proteinExistence type="predicted"/>
<reference evidence="2" key="1">
    <citation type="submission" date="2019-11" db="EMBL/GenBank/DDBJ databases">
        <authorList>
            <person name="Li J."/>
        </authorList>
    </citation>
    <scope>NUCLEOTIDE SEQUENCE</scope>
    <source>
        <strain evidence="2">B6B</strain>
    </source>
</reference>
<dbReference type="OrthoDB" id="2958512at2"/>
<protein>
    <submittedName>
        <fullName evidence="2">Uncharacterized protein</fullName>
    </submittedName>
</protein>
<keyword evidence="1" id="KW-0812">Transmembrane</keyword>
<keyword evidence="1" id="KW-0472">Membrane</keyword>
<comment type="caution">
    <text evidence="2">The sequence shown here is derived from an EMBL/GenBank/DDBJ whole genome shotgun (WGS) entry which is preliminary data.</text>
</comment>
<evidence type="ECO:0000313" key="2">
    <source>
        <dbReference type="EMBL" id="MRH41802.1"/>
    </source>
</evidence>
<dbReference type="AlphaFoldDB" id="A0A6A8DKN1"/>
<evidence type="ECO:0000256" key="1">
    <source>
        <dbReference type="SAM" id="Phobius"/>
    </source>
</evidence>
<accession>A0A6A8DKN1</accession>
<keyword evidence="1" id="KW-1133">Transmembrane helix</keyword>
<name>A0A6A8DKN1_9BACI</name>
<gene>
    <name evidence="2" type="ORF">GH741_03840</name>
</gene>
<organism evidence="2 3">
    <name type="scientific">Aquibacillus halophilus</name>
    <dbReference type="NCBI Taxonomy" id="930132"/>
    <lineage>
        <taxon>Bacteria</taxon>
        <taxon>Bacillati</taxon>
        <taxon>Bacillota</taxon>
        <taxon>Bacilli</taxon>
        <taxon>Bacillales</taxon>
        <taxon>Bacillaceae</taxon>
        <taxon>Aquibacillus</taxon>
    </lineage>
</organism>
<dbReference type="EMBL" id="WJNG01000002">
    <property type="protein sequence ID" value="MRH41802.1"/>
    <property type="molecule type" value="Genomic_DNA"/>
</dbReference>
<dbReference type="Proteomes" id="UP000799092">
    <property type="component" value="Unassembled WGS sequence"/>
</dbReference>
<sequence>MDKTLRELKMVYEKEIPTSFTTEDKKEVFRKIVKEEASSKKIGFTFIPKAISFIVYAALIFVILGVANQQLNIIEFNNGDNGGSPISYTEQNEFDSTISEPGKEEEVEIVESELKTETIDTSIVPSAELQSIYETYSNNPSDVILQGLTPLDVFKIYFHALHLEDVDTKYATYIQGENYGTPSSEEYFGDPEFFGAIPNEHDKALYSQLESIETFEVNYLVENEATISWKELKDQELAFRLIKDLDADVWKVAWNPMQ</sequence>
<evidence type="ECO:0000313" key="3">
    <source>
        <dbReference type="Proteomes" id="UP000799092"/>
    </source>
</evidence>
<feature type="transmembrane region" description="Helical" evidence="1">
    <location>
        <begin position="46"/>
        <end position="67"/>
    </location>
</feature>
<dbReference type="RefSeq" id="WP_153735424.1">
    <property type="nucleotide sequence ID" value="NZ_WJNG01000002.1"/>
</dbReference>